<feature type="chain" id="PRO_5032565732" evidence="10">
    <location>
        <begin position="17"/>
        <end position="216"/>
    </location>
</feature>
<dbReference type="GO" id="GO:0016020">
    <property type="term" value="C:membrane"/>
    <property type="evidence" value="ECO:0007669"/>
    <property type="project" value="InterPro"/>
</dbReference>
<evidence type="ECO:0000256" key="1">
    <source>
        <dbReference type="ARBA" id="ARBA00004022"/>
    </source>
</evidence>
<evidence type="ECO:0000256" key="5">
    <source>
        <dbReference type="ARBA" id="ARBA00022528"/>
    </source>
</evidence>
<comment type="subcellular location">
    <subcellularLocation>
        <location evidence="2">Plastid</location>
        <location evidence="2">Chloroplast</location>
    </subcellularLocation>
</comment>
<feature type="signal peptide" evidence="10">
    <location>
        <begin position="1"/>
        <end position="16"/>
    </location>
</feature>
<accession>A0A835Z6T4</accession>
<organism evidence="11 12">
    <name type="scientific">Tribonema minus</name>
    <dbReference type="NCBI Taxonomy" id="303371"/>
    <lineage>
        <taxon>Eukaryota</taxon>
        <taxon>Sar</taxon>
        <taxon>Stramenopiles</taxon>
        <taxon>Ochrophyta</taxon>
        <taxon>PX clade</taxon>
        <taxon>Xanthophyceae</taxon>
        <taxon>Tribonematales</taxon>
        <taxon>Tribonemataceae</taxon>
        <taxon>Tribonema</taxon>
    </lineage>
</organism>
<evidence type="ECO:0000256" key="2">
    <source>
        <dbReference type="ARBA" id="ARBA00004229"/>
    </source>
</evidence>
<feature type="binding site" description="axial binding residue" evidence="9">
    <location>
        <position position="129"/>
    </location>
    <ligand>
        <name>chlorophyll b</name>
        <dbReference type="ChEBI" id="CHEBI:61721"/>
        <label>1</label>
    </ligand>
    <ligandPart>
        <name>Mg</name>
        <dbReference type="ChEBI" id="CHEBI:25107"/>
    </ligandPart>
</feature>
<feature type="binding site" description="axial binding residue" evidence="9">
    <location>
        <position position="87"/>
    </location>
    <ligand>
        <name>chlorophyll b</name>
        <dbReference type="ChEBI" id="CHEBI:61721"/>
        <label>1</label>
    </ligand>
    <ligandPart>
        <name>Mg</name>
        <dbReference type="ChEBI" id="CHEBI:25107"/>
    </ligandPart>
</feature>
<dbReference type="InterPro" id="IPR001344">
    <property type="entry name" value="Chloro_AB-bd_pln"/>
</dbReference>
<feature type="binding site" evidence="9">
    <location>
        <position position="66"/>
    </location>
    <ligand>
        <name>chlorophyll a</name>
        <dbReference type="ChEBI" id="CHEBI:58416"/>
        <label>1</label>
    </ligand>
</feature>
<dbReference type="Pfam" id="PF00504">
    <property type="entry name" value="Chloroa_b-bind"/>
    <property type="match status" value="1"/>
</dbReference>
<keyword evidence="9" id="KW-0148">Chlorophyll</keyword>
<evidence type="ECO:0000256" key="6">
    <source>
        <dbReference type="ARBA" id="ARBA00022531"/>
    </source>
</evidence>
<feature type="binding site" evidence="9">
    <location>
        <position position="199"/>
    </location>
    <ligand>
        <name>chlorophyll a</name>
        <dbReference type="ChEBI" id="CHEBI:58416"/>
        <label>1</label>
    </ligand>
</feature>
<gene>
    <name evidence="11" type="ORF">JKP88DRAFT_269751</name>
</gene>
<keyword evidence="12" id="KW-1185">Reference proteome</keyword>
<dbReference type="InterPro" id="IPR022796">
    <property type="entry name" value="Chloroa_b-bind"/>
</dbReference>
<name>A0A835Z6T4_9STRA</name>
<keyword evidence="5" id="KW-0150">Chloroplast</keyword>
<evidence type="ECO:0000256" key="7">
    <source>
        <dbReference type="ARBA" id="ARBA00022640"/>
    </source>
</evidence>
<dbReference type="GO" id="GO:0009765">
    <property type="term" value="P:photosynthesis, light harvesting"/>
    <property type="evidence" value="ECO:0007669"/>
    <property type="project" value="InterPro"/>
</dbReference>
<evidence type="ECO:0000256" key="3">
    <source>
        <dbReference type="ARBA" id="ARBA00005933"/>
    </source>
</evidence>
<dbReference type="Gene3D" id="1.10.3460.10">
    <property type="entry name" value="Chlorophyll a/b binding protein domain"/>
    <property type="match status" value="1"/>
</dbReference>
<comment type="caution">
    <text evidence="11">The sequence shown here is derived from an EMBL/GenBank/DDBJ whole genome shotgun (WGS) entry which is preliminary data.</text>
</comment>
<feature type="binding site" evidence="9">
    <location>
        <position position="82"/>
    </location>
    <ligand>
        <name>chlorophyll a</name>
        <dbReference type="ChEBI" id="CHEBI:58416"/>
        <label>1</label>
    </ligand>
</feature>
<evidence type="ECO:0000256" key="9">
    <source>
        <dbReference type="PIRSR" id="PIRSR601344-1"/>
    </source>
</evidence>
<dbReference type="SUPFAM" id="SSF103511">
    <property type="entry name" value="Chlorophyll a-b binding protein"/>
    <property type="match status" value="1"/>
</dbReference>
<dbReference type="GO" id="GO:0030076">
    <property type="term" value="C:light-harvesting complex"/>
    <property type="evidence" value="ECO:0007669"/>
    <property type="project" value="UniProtKB-KW"/>
</dbReference>
<keyword evidence="6" id="KW-0602">Photosynthesis</keyword>
<evidence type="ECO:0000313" key="12">
    <source>
        <dbReference type="Proteomes" id="UP000664859"/>
    </source>
</evidence>
<dbReference type="OrthoDB" id="423598at2759"/>
<dbReference type="EMBL" id="JAFCMP010000168">
    <property type="protein sequence ID" value="KAG5184354.1"/>
    <property type="molecule type" value="Genomic_DNA"/>
</dbReference>
<comment type="subunit">
    <text evidence="4">The LHC complex of chromophytic algae is composed of fucoxanthin, chlorophyll A and C bound non-covalently by fucoxanthin chlorophyll proteins (FCPs). The ratio of pigments in this LHC is; fucoxanthin: chlorophyll C: chlorophyll A; (0.6-1): (0.1-0.3): (1).</text>
</comment>
<comment type="function">
    <text evidence="1">The light-harvesting complex (LHC) functions as a light receptor, it captures and delivers excitation energy to photosystems with which it is closely associated. Energy is transferred from the carotenoid and chlorophyll C (or B) to chlorophyll A and the photosynthetic reaction centers where it is used to synthesize ATP and reducing power.</text>
</comment>
<proteinExistence type="inferred from homology"/>
<evidence type="ECO:0000313" key="11">
    <source>
        <dbReference type="EMBL" id="KAG5184354.1"/>
    </source>
</evidence>
<evidence type="ECO:0000256" key="8">
    <source>
        <dbReference type="ARBA" id="ARBA00023243"/>
    </source>
</evidence>
<evidence type="ECO:0000256" key="4">
    <source>
        <dbReference type="ARBA" id="ARBA00011623"/>
    </source>
</evidence>
<keyword evidence="9" id="KW-0157">Chromophore</keyword>
<feature type="binding site" evidence="9">
    <location>
        <position position="182"/>
    </location>
    <ligand>
        <name>chlorophyll a</name>
        <dbReference type="ChEBI" id="CHEBI:58416"/>
        <label>1</label>
    </ligand>
</feature>
<keyword evidence="7" id="KW-0934">Plastid</keyword>
<keyword evidence="8" id="KW-0437">Light-harvesting polypeptide</keyword>
<reference evidence="11" key="1">
    <citation type="submission" date="2021-02" db="EMBL/GenBank/DDBJ databases">
        <title>First Annotated Genome of the Yellow-green Alga Tribonema minus.</title>
        <authorList>
            <person name="Mahan K.M."/>
        </authorList>
    </citation>
    <scope>NUCLEOTIDE SEQUENCE</scope>
    <source>
        <strain evidence="11">UTEX B ZZ1240</strain>
    </source>
</reference>
<feature type="binding site" evidence="9">
    <location>
        <position position="187"/>
    </location>
    <ligand>
        <name>chlorophyll a</name>
        <dbReference type="ChEBI" id="CHEBI:58416"/>
        <label>1</label>
    </ligand>
</feature>
<keyword evidence="10" id="KW-0732">Signal</keyword>
<feature type="binding site" evidence="9">
    <location>
        <position position="185"/>
    </location>
    <ligand>
        <name>chlorophyll b</name>
        <dbReference type="ChEBI" id="CHEBI:61721"/>
        <label>2</label>
    </ligand>
</feature>
<dbReference type="GO" id="GO:0009507">
    <property type="term" value="C:chloroplast"/>
    <property type="evidence" value="ECO:0007669"/>
    <property type="project" value="UniProtKB-SubCell"/>
</dbReference>
<evidence type="ECO:0000256" key="10">
    <source>
        <dbReference type="SAM" id="SignalP"/>
    </source>
</evidence>
<dbReference type="AlphaFoldDB" id="A0A835Z6T4"/>
<dbReference type="Proteomes" id="UP000664859">
    <property type="component" value="Unassembled WGS sequence"/>
</dbReference>
<feature type="binding site" evidence="9">
    <location>
        <position position="85"/>
    </location>
    <ligand>
        <name>chlorophyll a</name>
        <dbReference type="ChEBI" id="CHEBI:58416"/>
        <label>1</label>
    </ligand>
</feature>
<dbReference type="PANTHER" id="PTHR21649">
    <property type="entry name" value="CHLOROPHYLL A/B BINDING PROTEIN"/>
    <property type="match status" value="1"/>
</dbReference>
<sequence>MMKAAAVLALAGGAAAFMPATPLAGAVKSSSTMSMVASKSLPFLPKPEKLDGSLPGDVGFDPLNLSATDELGLDLYWFREAEVKHGRIAMLAVAGVLFCDQVGSLPGFPSGKDQMDLFWQVFAEKPNVVGAGVVAVSILEFISGIAITAGRKDGSREAGDFNLDPFNVRADPAKKATAQLQEIKNGRLAMLASMGMIAQGMTTHEGALDNISAIWN</sequence>
<comment type="similarity">
    <text evidence="3">Belongs to the fucoxanthin chlorophyll protein family.</text>
</comment>
<dbReference type="GO" id="GO:0016168">
    <property type="term" value="F:chlorophyll binding"/>
    <property type="evidence" value="ECO:0007669"/>
    <property type="project" value="UniProtKB-KW"/>
</dbReference>
<protein>
    <submittedName>
        <fullName evidence="11">Light harvesting complex protein</fullName>
    </submittedName>
</protein>